<dbReference type="Proteomes" id="UP000694044">
    <property type="component" value="Unassembled WGS sequence"/>
</dbReference>
<evidence type="ECO:0000256" key="1">
    <source>
        <dbReference type="SAM" id="Coils"/>
    </source>
</evidence>
<keyword evidence="3" id="KW-1185">Reference proteome</keyword>
<dbReference type="OrthoDB" id="127596at2759"/>
<reference evidence="2" key="1">
    <citation type="submission" date="2021-02" db="EMBL/GenBank/DDBJ databases">
        <authorList>
            <person name="Palmer J.M."/>
        </authorList>
    </citation>
    <scope>NUCLEOTIDE SEQUENCE</scope>
    <source>
        <strain evidence="2">SCRP734</strain>
    </source>
</reference>
<evidence type="ECO:0000313" key="3">
    <source>
        <dbReference type="Proteomes" id="UP000694044"/>
    </source>
</evidence>
<proteinExistence type="predicted"/>
<evidence type="ECO:0000313" key="2">
    <source>
        <dbReference type="EMBL" id="KAG7381921.1"/>
    </source>
</evidence>
<comment type="caution">
    <text evidence="2">The sequence shown here is derived from an EMBL/GenBank/DDBJ whole genome shotgun (WGS) entry which is preliminary data.</text>
</comment>
<name>A0A8T1VLB9_9STRA</name>
<keyword evidence="1" id="KW-0175">Coiled coil</keyword>
<organism evidence="2 3">
    <name type="scientific">Phytophthora pseudosyringae</name>
    <dbReference type="NCBI Taxonomy" id="221518"/>
    <lineage>
        <taxon>Eukaryota</taxon>
        <taxon>Sar</taxon>
        <taxon>Stramenopiles</taxon>
        <taxon>Oomycota</taxon>
        <taxon>Peronosporomycetes</taxon>
        <taxon>Peronosporales</taxon>
        <taxon>Peronosporaceae</taxon>
        <taxon>Phytophthora</taxon>
    </lineage>
</organism>
<dbReference type="AlphaFoldDB" id="A0A8T1VLB9"/>
<sequence>MRGYSSRRDPQPCTRRSISRKEDLKKQELVEAYDRLNEQISMNETAIDDALVYIKAIKDVDEGVALEQHNQIMELVVSINKEKERRAGALAALIVYSFADKQDALLSLLEGEPSRERRNGANHDKLRTISSQIEEKDSVLETLETHLNEQLQWVTGIPSCVPEADKALQFKALRKMSKRLTKEQAAKEQLERERDQVMKSFLRTKRSGSW</sequence>
<dbReference type="EMBL" id="JAGDFM010000226">
    <property type="protein sequence ID" value="KAG7381921.1"/>
    <property type="molecule type" value="Genomic_DNA"/>
</dbReference>
<protein>
    <submittedName>
        <fullName evidence="2">Uncharacterized protein</fullName>
    </submittedName>
</protein>
<gene>
    <name evidence="2" type="ORF">PHYPSEUDO_005448</name>
</gene>
<accession>A0A8T1VLB9</accession>
<feature type="coiled-coil region" evidence="1">
    <location>
        <begin position="173"/>
        <end position="200"/>
    </location>
</feature>